<evidence type="ECO:0000256" key="3">
    <source>
        <dbReference type="ARBA" id="ARBA00023004"/>
    </source>
</evidence>
<feature type="domain" description="Cytochrome c" evidence="6">
    <location>
        <begin position="24"/>
        <end position="101"/>
    </location>
</feature>
<keyword evidence="3 4" id="KW-0408">Iron</keyword>
<organism evidence="7 8">
    <name type="scientific">Sulfurimonas diazotrophicus</name>
    <dbReference type="NCBI Taxonomy" id="3131939"/>
    <lineage>
        <taxon>Bacteria</taxon>
        <taxon>Pseudomonadati</taxon>
        <taxon>Campylobacterota</taxon>
        <taxon>Epsilonproteobacteria</taxon>
        <taxon>Campylobacterales</taxon>
        <taxon>Sulfurimonadaceae</taxon>
        <taxon>Sulfurimonas</taxon>
    </lineage>
</organism>
<dbReference type="InterPro" id="IPR036909">
    <property type="entry name" value="Cyt_c-like_dom_sf"/>
</dbReference>
<keyword evidence="1 4" id="KW-0349">Heme</keyword>
<sequence>MQKSLSALLGAALLLGSFSTAANADVKRGQKAYLKKCKRCHGNGTKGAAMKTQKEWADAFADDAALFRSWHKDDKKAMKYIDSSRFKKDAPNLKDFLYEYGSDSGNVPSCG</sequence>
<dbReference type="PROSITE" id="PS51007">
    <property type="entry name" value="CYTC"/>
    <property type="match status" value="1"/>
</dbReference>
<dbReference type="EMBL" id="CP147920">
    <property type="protein sequence ID" value="XAU15715.1"/>
    <property type="molecule type" value="Genomic_DNA"/>
</dbReference>
<dbReference type="InterPro" id="IPR009056">
    <property type="entry name" value="Cyt_c-like_dom"/>
</dbReference>
<feature type="chain" id="PRO_5046096228" evidence="5">
    <location>
        <begin position="25"/>
        <end position="111"/>
    </location>
</feature>
<accession>A0ABZ3HD97</accession>
<feature type="signal peptide" evidence="5">
    <location>
        <begin position="1"/>
        <end position="24"/>
    </location>
</feature>
<reference evidence="7 8" key="1">
    <citation type="submission" date="2024-03" db="EMBL/GenBank/DDBJ databases">
        <title>Sulfurimonas sp. HSL3-1.</title>
        <authorList>
            <person name="Wang S."/>
        </authorList>
    </citation>
    <scope>NUCLEOTIDE SEQUENCE [LARGE SCALE GENOMIC DNA]</scope>
    <source>
        <strain evidence="7 8">HSL3-1</strain>
    </source>
</reference>
<evidence type="ECO:0000313" key="7">
    <source>
        <dbReference type="EMBL" id="XAU15715.1"/>
    </source>
</evidence>
<gene>
    <name evidence="7" type="ORF">WCY31_03205</name>
</gene>
<evidence type="ECO:0000256" key="5">
    <source>
        <dbReference type="SAM" id="SignalP"/>
    </source>
</evidence>
<protein>
    <submittedName>
        <fullName evidence="7">C-type cytochrome</fullName>
    </submittedName>
</protein>
<evidence type="ECO:0000256" key="4">
    <source>
        <dbReference type="PROSITE-ProRule" id="PRU00433"/>
    </source>
</evidence>
<dbReference type="SUPFAM" id="SSF46626">
    <property type="entry name" value="Cytochrome c"/>
    <property type="match status" value="1"/>
</dbReference>
<dbReference type="RefSeq" id="WP_345970816.1">
    <property type="nucleotide sequence ID" value="NZ_CP147920.1"/>
</dbReference>
<evidence type="ECO:0000259" key="6">
    <source>
        <dbReference type="PROSITE" id="PS51007"/>
    </source>
</evidence>
<evidence type="ECO:0000256" key="1">
    <source>
        <dbReference type="ARBA" id="ARBA00022617"/>
    </source>
</evidence>
<keyword evidence="5" id="KW-0732">Signal</keyword>
<keyword evidence="8" id="KW-1185">Reference proteome</keyword>
<dbReference type="Gene3D" id="1.10.760.10">
    <property type="entry name" value="Cytochrome c-like domain"/>
    <property type="match status" value="1"/>
</dbReference>
<keyword evidence="2 4" id="KW-0479">Metal-binding</keyword>
<dbReference type="Pfam" id="PF13442">
    <property type="entry name" value="Cytochrome_CBB3"/>
    <property type="match status" value="1"/>
</dbReference>
<name>A0ABZ3HD97_9BACT</name>
<proteinExistence type="predicted"/>
<evidence type="ECO:0000313" key="8">
    <source>
        <dbReference type="Proteomes" id="UP001447842"/>
    </source>
</evidence>
<dbReference type="Proteomes" id="UP001447842">
    <property type="component" value="Chromosome"/>
</dbReference>
<evidence type="ECO:0000256" key="2">
    <source>
        <dbReference type="ARBA" id="ARBA00022723"/>
    </source>
</evidence>